<dbReference type="RefSeq" id="WP_313844547.1">
    <property type="nucleotide sequence ID" value="NZ_JAVLAM010000001.1"/>
</dbReference>
<comment type="caution">
    <text evidence="4">The sequence shown here is derived from an EMBL/GenBank/DDBJ whole genome shotgun (WGS) entry which is preliminary data.</text>
</comment>
<feature type="transmembrane region" description="Helical" evidence="2">
    <location>
        <begin position="121"/>
        <end position="141"/>
    </location>
</feature>
<dbReference type="EMBL" id="JAVLAM010000001">
    <property type="protein sequence ID" value="MDT7013386.1"/>
    <property type="molecule type" value="Genomic_DNA"/>
</dbReference>
<accession>A0AAW8W550</accession>
<evidence type="ECO:0000313" key="4">
    <source>
        <dbReference type="EMBL" id="MDT7013386.1"/>
    </source>
</evidence>
<keyword evidence="2" id="KW-0472">Membrane</keyword>
<reference evidence="4" key="1">
    <citation type="submission" date="2023-08" db="EMBL/GenBank/DDBJ databases">
        <authorList>
            <person name="Page C.A."/>
            <person name="Perez-Diaz I.M."/>
        </authorList>
    </citation>
    <scope>NUCLEOTIDE SEQUENCE</scope>
    <source>
        <strain evidence="4">3.8.38</strain>
    </source>
</reference>
<evidence type="ECO:0000256" key="1">
    <source>
        <dbReference type="SAM" id="MobiDB-lite"/>
    </source>
</evidence>
<feature type="domain" description="Zinc-ribbon" evidence="3">
    <location>
        <begin position="8"/>
        <end position="30"/>
    </location>
</feature>
<sequence>MTNSTPAFCPKCGHPITSETQFCPNCGAALHTNAATSNQGPANQATQTQAQTTSTQGQPNIHQTNVNPDDNTKRPLNRMALLGLVIGLISWLLNFWGIVGIIAVVFSILALNQQLTHTEKILAWVGLVSGAFNILYALSFIS</sequence>
<proteinExistence type="predicted"/>
<feature type="region of interest" description="Disordered" evidence="1">
    <location>
        <begin position="37"/>
        <end position="72"/>
    </location>
</feature>
<protein>
    <submittedName>
        <fullName evidence="4">Zinc-ribbon domain-containing protein</fullName>
    </submittedName>
</protein>
<evidence type="ECO:0000313" key="5">
    <source>
        <dbReference type="Proteomes" id="UP001254075"/>
    </source>
</evidence>
<keyword evidence="2" id="KW-1133">Transmembrane helix</keyword>
<dbReference type="AlphaFoldDB" id="A0AAW8W550"/>
<evidence type="ECO:0000259" key="3">
    <source>
        <dbReference type="Pfam" id="PF13240"/>
    </source>
</evidence>
<feature type="compositionally biased region" description="Polar residues" evidence="1">
    <location>
        <begin position="60"/>
        <end position="69"/>
    </location>
</feature>
<organism evidence="4 5">
    <name type="scientific">Levilactobacillus namurensis</name>
    <dbReference type="NCBI Taxonomy" id="380393"/>
    <lineage>
        <taxon>Bacteria</taxon>
        <taxon>Bacillati</taxon>
        <taxon>Bacillota</taxon>
        <taxon>Bacilli</taxon>
        <taxon>Lactobacillales</taxon>
        <taxon>Lactobacillaceae</taxon>
        <taxon>Levilactobacillus</taxon>
    </lineage>
</organism>
<name>A0AAW8W550_9LACO</name>
<feature type="compositionally biased region" description="Low complexity" evidence="1">
    <location>
        <begin position="38"/>
        <end position="59"/>
    </location>
</feature>
<feature type="transmembrane region" description="Helical" evidence="2">
    <location>
        <begin position="81"/>
        <end position="109"/>
    </location>
</feature>
<keyword evidence="2" id="KW-0812">Transmembrane</keyword>
<gene>
    <name evidence="4" type="ORF">RI532_02965</name>
</gene>
<evidence type="ECO:0000256" key="2">
    <source>
        <dbReference type="SAM" id="Phobius"/>
    </source>
</evidence>
<dbReference type="Pfam" id="PF13240">
    <property type="entry name" value="Zn_Ribbon_1"/>
    <property type="match status" value="1"/>
</dbReference>
<dbReference type="InterPro" id="IPR026870">
    <property type="entry name" value="Zinc_ribbon_dom"/>
</dbReference>
<dbReference type="Proteomes" id="UP001254075">
    <property type="component" value="Unassembled WGS sequence"/>
</dbReference>